<gene>
    <name evidence="2" type="ORF">F511_44359</name>
</gene>
<keyword evidence="3" id="KW-1185">Reference proteome</keyword>
<name>A0A2Z7DDN6_9LAMI</name>
<protein>
    <submittedName>
        <fullName evidence="2">Uncharacterized protein</fullName>
    </submittedName>
</protein>
<dbReference type="EMBL" id="KQ987080">
    <property type="protein sequence ID" value="KZV57999.1"/>
    <property type="molecule type" value="Genomic_DNA"/>
</dbReference>
<evidence type="ECO:0000256" key="1">
    <source>
        <dbReference type="SAM" id="MobiDB-lite"/>
    </source>
</evidence>
<evidence type="ECO:0000313" key="3">
    <source>
        <dbReference type="Proteomes" id="UP000250235"/>
    </source>
</evidence>
<evidence type="ECO:0000313" key="2">
    <source>
        <dbReference type="EMBL" id="KZV57999.1"/>
    </source>
</evidence>
<organism evidence="2 3">
    <name type="scientific">Dorcoceras hygrometricum</name>
    <dbReference type="NCBI Taxonomy" id="472368"/>
    <lineage>
        <taxon>Eukaryota</taxon>
        <taxon>Viridiplantae</taxon>
        <taxon>Streptophyta</taxon>
        <taxon>Embryophyta</taxon>
        <taxon>Tracheophyta</taxon>
        <taxon>Spermatophyta</taxon>
        <taxon>Magnoliopsida</taxon>
        <taxon>eudicotyledons</taxon>
        <taxon>Gunneridae</taxon>
        <taxon>Pentapetalae</taxon>
        <taxon>asterids</taxon>
        <taxon>lamiids</taxon>
        <taxon>Lamiales</taxon>
        <taxon>Gesneriaceae</taxon>
        <taxon>Didymocarpoideae</taxon>
        <taxon>Trichosporeae</taxon>
        <taxon>Loxocarpinae</taxon>
        <taxon>Dorcoceras</taxon>
    </lineage>
</organism>
<sequence>MEQQITRQYTQHHKTASMSTYPCQSQRCKQAHIRTSSLLSNNYYKLGPSNTDLTPAKPITNNYSRTETQKSNSWELRNRPALYYPSNSTESSKQTQGWTTEGRCLRTPQQLQANVQKQYPNEASQQEESNATTLTSIGDIYRRQSKKIRINRQFKSSRLHTTVHQPGNHRSVIYRDPSVLTAQW</sequence>
<reference evidence="2 3" key="1">
    <citation type="journal article" date="2015" name="Proc. Natl. Acad. Sci. U.S.A.">
        <title>The resurrection genome of Boea hygrometrica: A blueprint for survival of dehydration.</title>
        <authorList>
            <person name="Xiao L."/>
            <person name="Yang G."/>
            <person name="Zhang L."/>
            <person name="Yang X."/>
            <person name="Zhao S."/>
            <person name="Ji Z."/>
            <person name="Zhou Q."/>
            <person name="Hu M."/>
            <person name="Wang Y."/>
            <person name="Chen M."/>
            <person name="Xu Y."/>
            <person name="Jin H."/>
            <person name="Xiao X."/>
            <person name="Hu G."/>
            <person name="Bao F."/>
            <person name="Hu Y."/>
            <person name="Wan P."/>
            <person name="Li L."/>
            <person name="Deng X."/>
            <person name="Kuang T."/>
            <person name="Xiang C."/>
            <person name="Zhu J.K."/>
            <person name="Oliver M.J."/>
            <person name="He Y."/>
        </authorList>
    </citation>
    <scope>NUCLEOTIDE SEQUENCE [LARGE SCALE GENOMIC DNA]</scope>
    <source>
        <strain evidence="3">cv. XS01</strain>
    </source>
</reference>
<accession>A0A2Z7DDN6</accession>
<feature type="region of interest" description="Disordered" evidence="1">
    <location>
        <begin position="49"/>
        <end position="72"/>
    </location>
</feature>
<dbReference type="AlphaFoldDB" id="A0A2Z7DDN6"/>
<dbReference type="Proteomes" id="UP000250235">
    <property type="component" value="Unassembled WGS sequence"/>
</dbReference>
<proteinExistence type="predicted"/>